<dbReference type="PANTHER" id="PTHR30250">
    <property type="entry name" value="PST FAMILY PREDICTED COLANIC ACID TRANSPORTER"/>
    <property type="match status" value="1"/>
</dbReference>
<feature type="transmembrane region" description="Helical" evidence="6">
    <location>
        <begin position="9"/>
        <end position="31"/>
    </location>
</feature>
<evidence type="ECO:0000313" key="7">
    <source>
        <dbReference type="EMBL" id="SEG60032.1"/>
    </source>
</evidence>
<dbReference type="PANTHER" id="PTHR30250:SF26">
    <property type="entry name" value="PSMA PROTEIN"/>
    <property type="match status" value="1"/>
</dbReference>
<keyword evidence="8" id="KW-1185">Reference proteome</keyword>
<feature type="transmembrane region" description="Helical" evidence="6">
    <location>
        <begin position="314"/>
        <end position="334"/>
    </location>
</feature>
<feature type="transmembrane region" description="Helical" evidence="6">
    <location>
        <begin position="378"/>
        <end position="395"/>
    </location>
</feature>
<feature type="transmembrane region" description="Helical" evidence="6">
    <location>
        <begin position="43"/>
        <end position="68"/>
    </location>
</feature>
<dbReference type="AlphaFoldDB" id="A0A1H6BHG0"/>
<gene>
    <name evidence="7" type="ORF">SAMN05421819_3701</name>
</gene>
<feature type="transmembrane region" description="Helical" evidence="6">
    <location>
        <begin position="188"/>
        <end position="208"/>
    </location>
</feature>
<dbReference type="EMBL" id="FNVA01000007">
    <property type="protein sequence ID" value="SEG60032.1"/>
    <property type="molecule type" value="Genomic_DNA"/>
</dbReference>
<proteinExistence type="predicted"/>
<dbReference type="Proteomes" id="UP000236728">
    <property type="component" value="Unassembled WGS sequence"/>
</dbReference>
<feature type="transmembrane region" description="Helical" evidence="6">
    <location>
        <begin position="131"/>
        <end position="150"/>
    </location>
</feature>
<evidence type="ECO:0000256" key="3">
    <source>
        <dbReference type="ARBA" id="ARBA00022692"/>
    </source>
</evidence>
<keyword evidence="3 6" id="KW-0812">Transmembrane</keyword>
<protein>
    <submittedName>
        <fullName evidence="7">Membrane protein involved in the export of O-antigen and teichoic acid</fullName>
    </submittedName>
</protein>
<dbReference type="RefSeq" id="WP_103934570.1">
    <property type="nucleotide sequence ID" value="NZ_FNVA01000007.1"/>
</dbReference>
<evidence type="ECO:0000256" key="4">
    <source>
        <dbReference type="ARBA" id="ARBA00022989"/>
    </source>
</evidence>
<evidence type="ECO:0000256" key="5">
    <source>
        <dbReference type="ARBA" id="ARBA00023136"/>
    </source>
</evidence>
<keyword evidence="5 6" id="KW-0472">Membrane</keyword>
<feature type="transmembrane region" description="Helical" evidence="6">
    <location>
        <begin position="162"/>
        <end position="182"/>
    </location>
</feature>
<organism evidence="7 8">
    <name type="scientific">Bryocella elongata</name>
    <dbReference type="NCBI Taxonomy" id="863522"/>
    <lineage>
        <taxon>Bacteria</taxon>
        <taxon>Pseudomonadati</taxon>
        <taxon>Acidobacteriota</taxon>
        <taxon>Terriglobia</taxon>
        <taxon>Terriglobales</taxon>
        <taxon>Acidobacteriaceae</taxon>
        <taxon>Bryocella</taxon>
    </lineage>
</organism>
<dbReference type="InterPro" id="IPR050833">
    <property type="entry name" value="Poly_Biosynth_Transport"/>
</dbReference>
<feature type="transmembrane region" description="Helical" evidence="6">
    <location>
        <begin position="89"/>
        <end position="111"/>
    </location>
</feature>
<sequence>MDEHVRKRLLVGFLTNIVSKASGTLIQLVQVPVMFHYWGQTMFGVWAILTGLPAYLSFSNTGFGTVAGNEMTMRMARGEQDEALGVFQSCWWLISLMMGCIGVVFCVAIWLLPMAHLLNLDGISEHDTSWALFWLGLSMLFNQLETLLQASYRCIARYSYGNFLKSMFTIIAFAIQIAPIVMGYGPRTVAMVFALANISITLILCVLVKRDIPWISYGWNHASFAEIKRLTRPSIAFMGFPLGQSLNLQGSQMAVNYALGPGAVAVFSTGRTVSRLALQAVEMVKNTVWPELSIAFGSGNWELVRTLHRRACQIALFFSLAVMVVVAALGPPFLHHWTMGKVPADMKLIGLLLLVVVLYSLWSTSATLVSAINMHERLATVYTVATGCTVLVTYACARHFGLYGAAASLMLAELVMDVYVLPASLKISHDTWPGFLRAVLHWPESLRPAALLRRLRGAGAAAE</sequence>
<evidence type="ECO:0000256" key="2">
    <source>
        <dbReference type="ARBA" id="ARBA00022475"/>
    </source>
</evidence>
<evidence type="ECO:0000256" key="6">
    <source>
        <dbReference type="SAM" id="Phobius"/>
    </source>
</evidence>
<feature type="transmembrane region" description="Helical" evidence="6">
    <location>
        <begin position="401"/>
        <end position="421"/>
    </location>
</feature>
<accession>A0A1H6BHG0</accession>
<dbReference type="GO" id="GO:0005886">
    <property type="term" value="C:plasma membrane"/>
    <property type="evidence" value="ECO:0007669"/>
    <property type="project" value="UniProtKB-SubCell"/>
</dbReference>
<comment type="subcellular location">
    <subcellularLocation>
        <location evidence="1">Cell membrane</location>
        <topology evidence="1">Multi-pass membrane protein</topology>
    </subcellularLocation>
</comment>
<keyword evidence="4 6" id="KW-1133">Transmembrane helix</keyword>
<dbReference type="OrthoDB" id="7011692at2"/>
<keyword evidence="2" id="KW-1003">Cell membrane</keyword>
<reference evidence="7 8" key="1">
    <citation type="submission" date="2016-10" db="EMBL/GenBank/DDBJ databases">
        <authorList>
            <person name="de Groot N.N."/>
        </authorList>
    </citation>
    <scope>NUCLEOTIDE SEQUENCE [LARGE SCALE GENOMIC DNA]</scope>
    <source>
        <strain evidence="7 8">DSM 22489</strain>
    </source>
</reference>
<evidence type="ECO:0000313" key="8">
    <source>
        <dbReference type="Proteomes" id="UP000236728"/>
    </source>
</evidence>
<feature type="transmembrane region" description="Helical" evidence="6">
    <location>
        <begin position="346"/>
        <end position="371"/>
    </location>
</feature>
<evidence type="ECO:0000256" key="1">
    <source>
        <dbReference type="ARBA" id="ARBA00004651"/>
    </source>
</evidence>
<name>A0A1H6BHG0_9BACT</name>